<dbReference type="RefSeq" id="WP_147021871.1">
    <property type="nucleotide sequence ID" value="NZ_BJYU01000052.1"/>
</dbReference>
<dbReference type="Proteomes" id="UP000321085">
    <property type="component" value="Unassembled WGS sequence"/>
</dbReference>
<gene>
    <name evidence="1" type="ORF">MAE02_36870</name>
</gene>
<dbReference type="AlphaFoldDB" id="A0A512BVJ3"/>
<organism evidence="1 2">
    <name type="scientific">Microvirga aerophila</name>
    <dbReference type="NCBI Taxonomy" id="670291"/>
    <lineage>
        <taxon>Bacteria</taxon>
        <taxon>Pseudomonadati</taxon>
        <taxon>Pseudomonadota</taxon>
        <taxon>Alphaproteobacteria</taxon>
        <taxon>Hyphomicrobiales</taxon>
        <taxon>Methylobacteriaceae</taxon>
        <taxon>Microvirga</taxon>
    </lineage>
</organism>
<protein>
    <submittedName>
        <fullName evidence="1">Uncharacterized protein</fullName>
    </submittedName>
</protein>
<name>A0A512BVJ3_9HYPH</name>
<sequence>MMQKLHGWIMPEEDARNLMNLINEKLQSLRLDQRHHDALLKLSAMLEDDLIEPMDALVTP</sequence>
<evidence type="ECO:0000313" key="1">
    <source>
        <dbReference type="EMBL" id="GEO15991.1"/>
    </source>
</evidence>
<dbReference type="EMBL" id="BJYU01000052">
    <property type="protein sequence ID" value="GEO15991.1"/>
    <property type="molecule type" value="Genomic_DNA"/>
</dbReference>
<proteinExistence type="predicted"/>
<accession>A0A512BVJ3</accession>
<reference evidence="1 2" key="1">
    <citation type="submission" date="2019-07" db="EMBL/GenBank/DDBJ databases">
        <title>Whole genome shotgun sequence of Microvirga aerophila NBRC 106136.</title>
        <authorList>
            <person name="Hosoyama A."/>
            <person name="Uohara A."/>
            <person name="Ohji S."/>
            <person name="Ichikawa N."/>
        </authorList>
    </citation>
    <scope>NUCLEOTIDE SEQUENCE [LARGE SCALE GENOMIC DNA]</scope>
    <source>
        <strain evidence="1 2">NBRC 106136</strain>
    </source>
</reference>
<evidence type="ECO:0000313" key="2">
    <source>
        <dbReference type="Proteomes" id="UP000321085"/>
    </source>
</evidence>
<keyword evidence="2" id="KW-1185">Reference proteome</keyword>
<comment type="caution">
    <text evidence="1">The sequence shown here is derived from an EMBL/GenBank/DDBJ whole genome shotgun (WGS) entry which is preliminary data.</text>
</comment>